<dbReference type="AlphaFoldDB" id="A0A5A8D4P7"/>
<comment type="caution">
    <text evidence="4">The sequence shown here is derived from an EMBL/GenBank/DDBJ whole genome shotgun (WGS) entry which is preliminary data.</text>
</comment>
<dbReference type="PANTHER" id="PTHR12233">
    <property type="entry name" value="VACUOLAR PROTEIN SORTING 26 RELATED"/>
    <property type="match status" value="1"/>
</dbReference>
<sequence>MALAWLGWGSQALVSVMLTETEGRRTKQFETGESGVLTCLVFNSGDDVDGTCEVQPSGRIEHGGITAELVGVLEQYHDRGNVREFTKATQVLAGPGKLLDVTKYHFSFAAANLPHETFYGVNVRVRYFVRVVVAGKAGAGSVSEKAVEFAVEQQGVRPTADTKIKMEVGIEDFLHIEFEYDREHYALHDVLTGRVFFRLVQLRLKHMELAIIRREKTRTRGFAYAESDTLCKYEVMDGVPARGTVVPLRLFLEAYDLTPTYRKIEGVFSVEYFVNLVLIDQDDRRYFKQHEIVLFREAPGTKRKVAASIVSGASTPTAHPPAASTESATHRPAPISAASAAPAPARAPAPAPAPAKRPAAAAPAPAAAAAAAGSSGGGFRSRPSQPANTALDSDGGSDDGL</sequence>
<evidence type="ECO:0008006" key="6">
    <source>
        <dbReference type="Google" id="ProtNLM"/>
    </source>
</evidence>
<comment type="similarity">
    <text evidence="1">Belongs to the VPS26 family.</text>
</comment>
<evidence type="ECO:0000256" key="2">
    <source>
        <dbReference type="SAM" id="MobiDB-lite"/>
    </source>
</evidence>
<feature type="signal peptide" evidence="3">
    <location>
        <begin position="1"/>
        <end position="23"/>
    </location>
</feature>
<evidence type="ECO:0000313" key="5">
    <source>
        <dbReference type="Proteomes" id="UP000325113"/>
    </source>
</evidence>
<feature type="compositionally biased region" description="Low complexity" evidence="2">
    <location>
        <begin position="311"/>
        <end position="344"/>
    </location>
</feature>
<dbReference type="Pfam" id="PF03643">
    <property type="entry name" value="Vps26"/>
    <property type="match status" value="1"/>
</dbReference>
<protein>
    <recommendedName>
        <fullName evidence="6">Arrestin C-terminal-like domain-containing protein</fullName>
    </recommendedName>
</protein>
<organism evidence="4 5">
    <name type="scientific">Cafeteria roenbergensis</name>
    <name type="common">Marine flagellate</name>
    <dbReference type="NCBI Taxonomy" id="33653"/>
    <lineage>
        <taxon>Eukaryota</taxon>
        <taxon>Sar</taxon>
        <taxon>Stramenopiles</taxon>
        <taxon>Bigyra</taxon>
        <taxon>Opalozoa</taxon>
        <taxon>Bicosoecida</taxon>
        <taxon>Cafeteriaceae</taxon>
        <taxon>Cafeteria</taxon>
    </lineage>
</organism>
<dbReference type="Proteomes" id="UP000325113">
    <property type="component" value="Unassembled WGS sequence"/>
</dbReference>
<feature type="chain" id="PRO_5022800740" description="Arrestin C-terminal-like domain-containing protein" evidence="3">
    <location>
        <begin position="24"/>
        <end position="401"/>
    </location>
</feature>
<evidence type="ECO:0000313" key="4">
    <source>
        <dbReference type="EMBL" id="KAA0160178.1"/>
    </source>
</evidence>
<reference evidence="4 5" key="1">
    <citation type="submission" date="2019-07" db="EMBL/GenBank/DDBJ databases">
        <title>Genomes of Cafeteria roenbergensis.</title>
        <authorList>
            <person name="Fischer M.G."/>
            <person name="Hackl T."/>
            <person name="Roman M."/>
        </authorList>
    </citation>
    <scope>NUCLEOTIDE SEQUENCE [LARGE SCALE GENOMIC DNA]</scope>
    <source>
        <strain evidence="4 5">Cflag</strain>
    </source>
</reference>
<feature type="compositionally biased region" description="Low complexity" evidence="2">
    <location>
        <begin position="356"/>
        <end position="373"/>
    </location>
</feature>
<accession>A0A5A8D4P7</accession>
<feature type="compositionally biased region" description="Pro residues" evidence="2">
    <location>
        <begin position="345"/>
        <end position="355"/>
    </location>
</feature>
<proteinExistence type="inferred from homology"/>
<evidence type="ECO:0000256" key="1">
    <source>
        <dbReference type="ARBA" id="ARBA00009100"/>
    </source>
</evidence>
<evidence type="ECO:0000256" key="3">
    <source>
        <dbReference type="SAM" id="SignalP"/>
    </source>
</evidence>
<dbReference type="InterPro" id="IPR014752">
    <property type="entry name" value="Arrestin-like_C"/>
</dbReference>
<keyword evidence="3" id="KW-0732">Signal</keyword>
<dbReference type="EMBL" id="VLTM01000047">
    <property type="protein sequence ID" value="KAA0160178.1"/>
    <property type="molecule type" value="Genomic_DNA"/>
</dbReference>
<feature type="region of interest" description="Disordered" evidence="2">
    <location>
        <begin position="306"/>
        <end position="401"/>
    </location>
</feature>
<dbReference type="GO" id="GO:0006886">
    <property type="term" value="P:intracellular protein transport"/>
    <property type="evidence" value="ECO:0007669"/>
    <property type="project" value="InterPro"/>
</dbReference>
<gene>
    <name evidence="4" type="ORF">FNF31_04488</name>
</gene>
<dbReference type="Gene3D" id="2.60.40.640">
    <property type="match status" value="2"/>
</dbReference>
<name>A0A5A8D4P7_CAFRO</name>
<dbReference type="InterPro" id="IPR028934">
    <property type="entry name" value="Vps26-related"/>
</dbReference>